<evidence type="ECO:0000259" key="4">
    <source>
        <dbReference type="Pfam" id="PF01408"/>
    </source>
</evidence>
<dbReference type="Gene3D" id="3.40.50.720">
    <property type="entry name" value="NAD(P)-binding Rossmann-like Domain"/>
    <property type="match status" value="1"/>
</dbReference>
<evidence type="ECO:0000256" key="3">
    <source>
        <dbReference type="SAM" id="MobiDB-lite"/>
    </source>
</evidence>
<dbReference type="InterPro" id="IPR055170">
    <property type="entry name" value="GFO_IDH_MocA-like_dom"/>
</dbReference>
<dbReference type="Pfam" id="PF22725">
    <property type="entry name" value="GFO_IDH_MocA_C3"/>
    <property type="match status" value="1"/>
</dbReference>
<evidence type="ECO:0000313" key="6">
    <source>
        <dbReference type="EMBL" id="MDR6203701.1"/>
    </source>
</evidence>
<accession>A0ABD5CFM9</accession>
<dbReference type="PANTHER" id="PTHR22604">
    <property type="entry name" value="OXIDOREDUCTASES"/>
    <property type="match status" value="1"/>
</dbReference>
<keyword evidence="2 6" id="KW-0560">Oxidoreductase</keyword>
<dbReference type="EC" id="1.1.1.-" evidence="6"/>
<feature type="domain" description="GFO/IDH/MocA-like oxidoreductase" evidence="5">
    <location>
        <begin position="159"/>
        <end position="259"/>
    </location>
</feature>
<feature type="domain" description="Gfo/Idh/MocA-like oxidoreductase N-terminal" evidence="4">
    <location>
        <begin position="34"/>
        <end position="148"/>
    </location>
</feature>
<dbReference type="InterPro" id="IPR036291">
    <property type="entry name" value="NAD(P)-bd_dom_sf"/>
</dbReference>
<reference evidence="6 7" key="1">
    <citation type="submission" date="2023-08" db="EMBL/GenBank/DDBJ databases">
        <title>Genome sequencing of plant associated microbes to promote plant fitness in Sorghum bicolor and Oryza sativa.</title>
        <authorList>
            <person name="Coleman-Derr D."/>
        </authorList>
    </citation>
    <scope>NUCLEOTIDE SEQUENCE [LARGE SCALE GENOMIC DNA]</scope>
    <source>
        <strain evidence="6 7">SLBN-33</strain>
    </source>
</reference>
<dbReference type="Proteomes" id="UP001245184">
    <property type="component" value="Unassembled WGS sequence"/>
</dbReference>
<name>A0ABD5CFM9_9BURK</name>
<proteinExistence type="inferred from homology"/>
<organism evidence="6 7">
    <name type="scientific">Paraburkholderia graminis</name>
    <dbReference type="NCBI Taxonomy" id="60548"/>
    <lineage>
        <taxon>Bacteria</taxon>
        <taxon>Pseudomonadati</taxon>
        <taxon>Pseudomonadota</taxon>
        <taxon>Betaproteobacteria</taxon>
        <taxon>Burkholderiales</taxon>
        <taxon>Burkholderiaceae</taxon>
        <taxon>Paraburkholderia</taxon>
    </lineage>
</organism>
<gene>
    <name evidence="6" type="ORF">QF025_002421</name>
</gene>
<dbReference type="PANTHER" id="PTHR22604:SF105">
    <property type="entry name" value="TRANS-1,2-DIHYDROBENZENE-1,2-DIOL DEHYDROGENASE"/>
    <property type="match status" value="1"/>
</dbReference>
<dbReference type="InterPro" id="IPR050984">
    <property type="entry name" value="Gfo/Idh/MocA_domain"/>
</dbReference>
<evidence type="ECO:0000313" key="7">
    <source>
        <dbReference type="Proteomes" id="UP001245184"/>
    </source>
</evidence>
<dbReference type="Pfam" id="PF01408">
    <property type="entry name" value="GFO_IDH_MocA"/>
    <property type="match status" value="1"/>
</dbReference>
<dbReference type="GO" id="GO:0016491">
    <property type="term" value="F:oxidoreductase activity"/>
    <property type="evidence" value="ECO:0007669"/>
    <property type="project" value="UniProtKB-KW"/>
</dbReference>
<evidence type="ECO:0000259" key="5">
    <source>
        <dbReference type="Pfam" id="PF22725"/>
    </source>
</evidence>
<evidence type="ECO:0000256" key="2">
    <source>
        <dbReference type="ARBA" id="ARBA00023002"/>
    </source>
</evidence>
<dbReference type="RefSeq" id="WP_035570656.1">
    <property type="nucleotide sequence ID" value="NZ_ATXV01000018.1"/>
</dbReference>
<comment type="caution">
    <text evidence="6">The sequence shown here is derived from an EMBL/GenBank/DDBJ whole genome shotgun (WGS) entry which is preliminary data.</text>
</comment>
<feature type="region of interest" description="Disordered" evidence="3">
    <location>
        <begin position="1"/>
        <end position="24"/>
    </location>
</feature>
<dbReference type="Gene3D" id="3.30.360.10">
    <property type="entry name" value="Dihydrodipicolinate Reductase, domain 2"/>
    <property type="match status" value="1"/>
</dbReference>
<sequence length="352" mass="38091">MRDNSGSLYPHGRQPIVTNANPTATHATASDREIRWGIVGAGRIARRFAQGLAYVPHARLAALWSRRPEPAQTFADEFGGEACASFDALLASGIDALYIATVQDSHADYAVAALQAGVHVLCEKPATINRPQLERVVDAARGAQRLFMEAMKPPFYPLYRKLRAHLKDDPIGDMGLVRAGCSVPGVPDDHPSLSFEHAGGALLDIGIYEIFLAVDWLGAPLEVQTLGRLGLTGVDTFASLNSRHERGIAQLFCGLDLHGKGDALLMAKGGHVTIHEPWWNPSRATIRYTDGRVVELDEPFEGGGLNYETAHFCDLIRAGQLESPLMPHSKSLQMIEMADAARAALGLKFAGE</sequence>
<evidence type="ECO:0000256" key="1">
    <source>
        <dbReference type="ARBA" id="ARBA00010928"/>
    </source>
</evidence>
<protein>
    <submittedName>
        <fullName evidence="6">Dehydrogenase</fullName>
        <ecNumber evidence="6">1.1.1.-</ecNumber>
    </submittedName>
</protein>
<dbReference type="SUPFAM" id="SSF51735">
    <property type="entry name" value="NAD(P)-binding Rossmann-fold domains"/>
    <property type="match status" value="1"/>
</dbReference>
<dbReference type="InterPro" id="IPR000683">
    <property type="entry name" value="Gfo/Idh/MocA-like_OxRdtase_N"/>
</dbReference>
<dbReference type="SUPFAM" id="SSF55347">
    <property type="entry name" value="Glyceraldehyde-3-phosphate dehydrogenase-like, C-terminal domain"/>
    <property type="match status" value="1"/>
</dbReference>
<comment type="similarity">
    <text evidence="1">Belongs to the Gfo/Idh/MocA family.</text>
</comment>
<dbReference type="AlphaFoldDB" id="A0ABD5CFM9"/>
<dbReference type="EMBL" id="JAVIZN010000002">
    <property type="protein sequence ID" value="MDR6203701.1"/>
    <property type="molecule type" value="Genomic_DNA"/>
</dbReference>